<feature type="domain" description="CBS" evidence="6">
    <location>
        <begin position="140"/>
        <end position="197"/>
    </location>
</feature>
<dbReference type="GO" id="GO:0050660">
    <property type="term" value="F:flavin adenine dinucleotide binding"/>
    <property type="evidence" value="ECO:0007669"/>
    <property type="project" value="InterPro"/>
</dbReference>
<keyword evidence="2" id="KW-0677">Repeat</keyword>
<dbReference type="Proteomes" id="UP000464495">
    <property type="component" value="Chromosome"/>
</dbReference>
<keyword evidence="3 4" id="KW-0129">CBS domain</keyword>
<dbReference type="AlphaFoldDB" id="A0A6P1SZR1"/>
<evidence type="ECO:0000313" key="7">
    <source>
        <dbReference type="EMBL" id="QHQ36164.1"/>
    </source>
</evidence>
<dbReference type="InterPro" id="IPR046342">
    <property type="entry name" value="CBS_dom_sf"/>
</dbReference>
<feature type="region of interest" description="Disordered" evidence="5">
    <location>
        <begin position="1"/>
        <end position="20"/>
    </location>
</feature>
<dbReference type="FunFam" id="3.10.580.10:FF:000002">
    <property type="entry name" value="Magnesium/cobalt efflux protein CorC"/>
    <property type="match status" value="1"/>
</dbReference>
<dbReference type="SUPFAM" id="SSF56176">
    <property type="entry name" value="FAD-binding/transporter-associated domain-like"/>
    <property type="match status" value="1"/>
</dbReference>
<dbReference type="InterPro" id="IPR005170">
    <property type="entry name" value="Transptr-assoc_dom"/>
</dbReference>
<dbReference type="InterPro" id="IPR016169">
    <property type="entry name" value="FAD-bd_PCMH_sub2"/>
</dbReference>
<dbReference type="PANTHER" id="PTHR22777">
    <property type="entry name" value="HEMOLYSIN-RELATED"/>
    <property type="match status" value="1"/>
</dbReference>
<reference evidence="7 8" key="1">
    <citation type="submission" date="2019-12" db="EMBL/GenBank/DDBJ databases">
        <title>Complete genome sequence of Algicella marina strain 9Alg 56(T) isolated from the red alga Tichocarpus crinitus.</title>
        <authorList>
            <person name="Kim S.-G."/>
            <person name="Nedashkovskaya O.I."/>
        </authorList>
    </citation>
    <scope>NUCLEOTIDE SEQUENCE [LARGE SCALE GENOMIC DNA]</scope>
    <source>
        <strain evidence="7 8">9Alg 56</strain>
    </source>
</reference>
<evidence type="ECO:0000259" key="6">
    <source>
        <dbReference type="PROSITE" id="PS51371"/>
    </source>
</evidence>
<dbReference type="CDD" id="cd04590">
    <property type="entry name" value="CBS_pair_CorC_HlyC_assoc"/>
    <property type="match status" value="1"/>
</dbReference>
<dbReference type="InterPro" id="IPR036318">
    <property type="entry name" value="FAD-bd_PCMH-like_sf"/>
</dbReference>
<dbReference type="SUPFAM" id="SSF54631">
    <property type="entry name" value="CBS-domain pair"/>
    <property type="match status" value="1"/>
</dbReference>
<feature type="compositionally biased region" description="Low complexity" evidence="5">
    <location>
        <begin position="1"/>
        <end position="14"/>
    </location>
</feature>
<accession>A0A6P1SZR1</accession>
<evidence type="ECO:0000313" key="8">
    <source>
        <dbReference type="Proteomes" id="UP000464495"/>
    </source>
</evidence>
<proteinExistence type="inferred from homology"/>
<organism evidence="7 8">
    <name type="scientific">Algicella marina</name>
    <dbReference type="NCBI Taxonomy" id="2683284"/>
    <lineage>
        <taxon>Bacteria</taxon>
        <taxon>Pseudomonadati</taxon>
        <taxon>Pseudomonadota</taxon>
        <taxon>Alphaproteobacteria</taxon>
        <taxon>Rhodobacterales</taxon>
        <taxon>Paracoccaceae</taxon>
        <taxon>Algicella</taxon>
    </lineage>
</organism>
<evidence type="ECO:0000256" key="5">
    <source>
        <dbReference type="SAM" id="MobiDB-lite"/>
    </source>
</evidence>
<dbReference type="SMART" id="SM00116">
    <property type="entry name" value="CBS"/>
    <property type="match status" value="2"/>
</dbReference>
<gene>
    <name evidence="7" type="ORF">GO499_13790</name>
</gene>
<dbReference type="Gene3D" id="3.10.580.10">
    <property type="entry name" value="CBS-domain"/>
    <property type="match status" value="1"/>
</dbReference>
<evidence type="ECO:0000256" key="2">
    <source>
        <dbReference type="ARBA" id="ARBA00022737"/>
    </source>
</evidence>
<dbReference type="Pfam" id="PF00571">
    <property type="entry name" value="CBS"/>
    <property type="match status" value="2"/>
</dbReference>
<dbReference type="Gene3D" id="3.30.465.10">
    <property type="match status" value="1"/>
</dbReference>
<dbReference type="InterPro" id="IPR044751">
    <property type="entry name" value="Ion_transp-like_CBS"/>
</dbReference>
<comment type="similarity">
    <text evidence="1">Belongs to the UPF0053 family. Hemolysin C subfamily.</text>
</comment>
<dbReference type="EMBL" id="CP046620">
    <property type="protein sequence ID" value="QHQ36164.1"/>
    <property type="molecule type" value="Genomic_DNA"/>
</dbReference>
<dbReference type="SMART" id="SM01091">
    <property type="entry name" value="CorC_HlyC"/>
    <property type="match status" value="1"/>
</dbReference>
<dbReference type="RefSeq" id="WP_161862713.1">
    <property type="nucleotide sequence ID" value="NZ_CP046620.1"/>
</dbReference>
<name>A0A6P1SZR1_9RHOB</name>
<dbReference type="Pfam" id="PF03471">
    <property type="entry name" value="CorC_HlyC"/>
    <property type="match status" value="1"/>
</dbReference>
<sequence>MGDSSEGSSSAAHGALDENPRSWMGDLWARVTGREDGESDDTKVVEPQFTPSETQTMLRNVRDMRNIRIDAISIPRADIVAVPLGASLEEVVEIFRECTFTRLPVFAETLDNPIGMIHLKDLALDFGFGAGNGTFDLEAISRPLIYVPPSMPVDVLLQKMQTERTHMALVIDEYGGVDGLLTIEDLLEQVVGEIVDEHDTEEVDLWTEEASGVYLCSSRAPLQEFEKIAGVDLLSDDLDEDVETLGGLVFMLAGRVPVRGEIVAHPQGHEFEVVDADPRSLKRVRVRLDTANSLDQAAE</sequence>
<evidence type="ECO:0000256" key="1">
    <source>
        <dbReference type="ARBA" id="ARBA00006446"/>
    </source>
</evidence>
<dbReference type="PANTHER" id="PTHR22777:SF27">
    <property type="entry name" value="MAGNESIUM AND COBALT EFFLUX PROTEIN CORC"/>
    <property type="match status" value="1"/>
</dbReference>
<dbReference type="KEGG" id="amaq:GO499_13790"/>
<dbReference type="PROSITE" id="PS51371">
    <property type="entry name" value="CBS"/>
    <property type="match status" value="2"/>
</dbReference>
<keyword evidence="8" id="KW-1185">Reference proteome</keyword>
<dbReference type="InterPro" id="IPR000644">
    <property type="entry name" value="CBS_dom"/>
</dbReference>
<feature type="domain" description="CBS" evidence="6">
    <location>
        <begin position="74"/>
        <end position="137"/>
    </location>
</feature>
<evidence type="ECO:0000256" key="4">
    <source>
        <dbReference type="PROSITE-ProRule" id="PRU00703"/>
    </source>
</evidence>
<dbReference type="GO" id="GO:0005886">
    <property type="term" value="C:plasma membrane"/>
    <property type="evidence" value="ECO:0007669"/>
    <property type="project" value="TreeGrafter"/>
</dbReference>
<protein>
    <submittedName>
        <fullName evidence="7">CBS domain-containing protein</fullName>
    </submittedName>
</protein>
<evidence type="ECO:0000256" key="3">
    <source>
        <dbReference type="ARBA" id="ARBA00023122"/>
    </source>
</evidence>